<sequence length="574" mass="65347">MPLVQFHIEPWEHLIDTVPPGTILEQYVPPEVEEAARYVITKYDMQVSSMVLITSKPDKGGAIWRIETNHGPRSLKVLHRTPARSLFSIGAQQYLVEQGARVPALIRTVENDIYVETGGKLWIVTDWVEPMQPVSKVDLEGAALLCYGLGEFHKFSKGYIPPSGAGKSSRLYTWPAYYEKIISKIGWFRDIAAVYTEFPVSQKLLEVVDSFETQAKETLDRLLNVSKYFKMVAMGEPYWGLVHQDYGWSNGQMGPGGIWVIDLDGVAYDLPFRDLRKLITSTMDDMGCWDTTWIRGMIGAYHEANPMDRETFELLCLDMAFPNEFYKHVKEIVFDPTTFMSMELEGILQRVLATESTKWQALNELAGDIENYEPGDYSQVPESSMWQFTMPGIEYPNGELVFDKLPSLPEQPSDPALQPDGELAPDAISTLIPNAVDQFEIEASSLLPVESIDAASSQDAPAQQLHAEETAVAASANEALPLFPTLTLTPDTIYAVRRRRTVRRKRRRIRRHRSRRVLTRRRLAIRRKRRQKSYILRRIKKTKLSRTFVGRKKRISRSAAIRKSIKKSRSGKTG</sequence>
<dbReference type="SUPFAM" id="SSF56112">
    <property type="entry name" value="Protein kinase-like (PK-like)"/>
    <property type="match status" value="1"/>
</dbReference>
<dbReference type="Proteomes" id="UP001250538">
    <property type="component" value="Unassembled WGS sequence"/>
</dbReference>
<dbReference type="PANTHER" id="PTHR39179:SF1">
    <property type="entry name" value="SPORE COAT PROTEIN I"/>
    <property type="match status" value="1"/>
</dbReference>
<dbReference type="InterPro" id="IPR014255">
    <property type="entry name" value="Spore_coat_CotS"/>
</dbReference>
<proteinExistence type="predicted"/>
<dbReference type="RefSeq" id="WP_315746713.1">
    <property type="nucleotide sequence ID" value="NZ_JAVYAA010000006.1"/>
</dbReference>
<protein>
    <submittedName>
        <fullName evidence="2">CotS family spore coat protein</fullName>
    </submittedName>
</protein>
<evidence type="ECO:0000313" key="2">
    <source>
        <dbReference type="EMBL" id="MDT8978847.1"/>
    </source>
</evidence>
<comment type="caution">
    <text evidence="2">The sequence shown here is derived from an EMBL/GenBank/DDBJ whole genome shotgun (WGS) entry which is preliminary data.</text>
</comment>
<dbReference type="AlphaFoldDB" id="A0AAJ2K2F9"/>
<feature type="compositionally biased region" description="Basic residues" evidence="1">
    <location>
        <begin position="563"/>
        <end position="574"/>
    </location>
</feature>
<keyword evidence="2" id="KW-0167">Capsid protein</keyword>
<keyword evidence="3" id="KW-1185">Reference proteome</keyword>
<accession>A0AAJ2K2F9</accession>
<feature type="region of interest" description="Disordered" evidence="1">
    <location>
        <begin position="553"/>
        <end position="574"/>
    </location>
</feature>
<reference evidence="3" key="1">
    <citation type="submission" date="2023-09" db="EMBL/GenBank/DDBJ databases">
        <title>Paenibacillus sp. chi10 Genome sequencing and assembly.</title>
        <authorList>
            <person name="Kim I."/>
        </authorList>
    </citation>
    <scope>NUCLEOTIDE SEQUENCE [LARGE SCALE GENOMIC DNA]</scope>
    <source>
        <strain evidence="3">chi10</strain>
    </source>
</reference>
<evidence type="ECO:0000313" key="3">
    <source>
        <dbReference type="Proteomes" id="UP001250538"/>
    </source>
</evidence>
<dbReference type="Gene3D" id="3.90.1200.10">
    <property type="match status" value="1"/>
</dbReference>
<dbReference type="GO" id="GO:0042601">
    <property type="term" value="C:endospore-forming forespore"/>
    <property type="evidence" value="ECO:0007669"/>
    <property type="project" value="TreeGrafter"/>
</dbReference>
<dbReference type="NCBIfam" id="TIGR02906">
    <property type="entry name" value="spore_CotS"/>
    <property type="match status" value="1"/>
</dbReference>
<dbReference type="Gene3D" id="3.30.200.20">
    <property type="entry name" value="Phosphorylase Kinase, domain 1"/>
    <property type="match status" value="1"/>
</dbReference>
<dbReference type="EMBL" id="JAVYAA010000006">
    <property type="protein sequence ID" value="MDT8978847.1"/>
    <property type="molecule type" value="Genomic_DNA"/>
</dbReference>
<dbReference type="InterPro" id="IPR047175">
    <property type="entry name" value="CotS-like"/>
</dbReference>
<name>A0AAJ2K2F9_9BACL</name>
<evidence type="ECO:0000256" key="1">
    <source>
        <dbReference type="SAM" id="MobiDB-lite"/>
    </source>
</evidence>
<organism evidence="2 3">
    <name type="scientific">Paenibacillus suaedae</name>
    <dbReference type="NCBI Taxonomy" id="3077233"/>
    <lineage>
        <taxon>Bacteria</taxon>
        <taxon>Bacillati</taxon>
        <taxon>Bacillota</taxon>
        <taxon>Bacilli</taxon>
        <taxon>Bacillales</taxon>
        <taxon>Paenibacillaceae</taxon>
        <taxon>Paenibacillus</taxon>
    </lineage>
</organism>
<keyword evidence="2" id="KW-0946">Virion</keyword>
<dbReference type="InterPro" id="IPR011009">
    <property type="entry name" value="Kinase-like_dom_sf"/>
</dbReference>
<dbReference type="PANTHER" id="PTHR39179">
    <property type="entry name" value="SPORE COAT PROTEIN I"/>
    <property type="match status" value="1"/>
</dbReference>
<gene>
    <name evidence="2" type="ORF">RQP50_21655</name>
</gene>